<dbReference type="GO" id="GO:0004385">
    <property type="term" value="F:GMP kinase activity"/>
    <property type="evidence" value="ECO:0007669"/>
    <property type="project" value="UniProtKB-EC"/>
</dbReference>
<dbReference type="InterPro" id="IPR008145">
    <property type="entry name" value="GK/Ca_channel_bsu"/>
</dbReference>
<keyword evidence="7" id="KW-0067">ATP-binding</keyword>
<dbReference type="PANTHER" id="PTHR23117">
    <property type="entry name" value="GUANYLATE KINASE-RELATED"/>
    <property type="match status" value="1"/>
</dbReference>
<organism evidence="10 11">
    <name type="scientific">Candidatus Uhrbacteria bacterium RIFCSPHIGHO2_12_FULL_54_23</name>
    <dbReference type="NCBI Taxonomy" id="1802397"/>
    <lineage>
        <taxon>Bacteria</taxon>
        <taxon>Candidatus Uhriibacteriota</taxon>
    </lineage>
</organism>
<keyword evidence="6 10" id="KW-0418">Kinase</keyword>
<dbReference type="CDD" id="cd00071">
    <property type="entry name" value="GMPK"/>
    <property type="match status" value="1"/>
</dbReference>
<accession>A0A1F7UHM2</accession>
<dbReference type="Gene3D" id="3.30.63.10">
    <property type="entry name" value="Guanylate Kinase phosphate binding domain"/>
    <property type="match status" value="1"/>
</dbReference>
<reference evidence="10 11" key="1">
    <citation type="journal article" date="2016" name="Nat. Commun.">
        <title>Thousands of microbial genomes shed light on interconnected biogeochemical processes in an aquifer system.</title>
        <authorList>
            <person name="Anantharaman K."/>
            <person name="Brown C.T."/>
            <person name="Hug L.A."/>
            <person name="Sharon I."/>
            <person name="Castelle C.J."/>
            <person name="Probst A.J."/>
            <person name="Thomas B.C."/>
            <person name="Singh A."/>
            <person name="Wilkins M.J."/>
            <person name="Karaoz U."/>
            <person name="Brodie E.L."/>
            <person name="Williams K.H."/>
            <person name="Hubbard S.S."/>
            <person name="Banfield J.F."/>
        </authorList>
    </citation>
    <scope>NUCLEOTIDE SEQUENCE [LARGE SCALE GENOMIC DNA]</scope>
</reference>
<proteinExistence type="inferred from homology"/>
<dbReference type="GO" id="GO:0005524">
    <property type="term" value="F:ATP binding"/>
    <property type="evidence" value="ECO:0007669"/>
    <property type="project" value="UniProtKB-KW"/>
</dbReference>
<dbReference type="Pfam" id="PF00625">
    <property type="entry name" value="Guanylate_kin"/>
    <property type="match status" value="1"/>
</dbReference>
<dbReference type="InterPro" id="IPR008144">
    <property type="entry name" value="Guanylate_kin-like_dom"/>
</dbReference>
<dbReference type="Gene3D" id="3.40.50.300">
    <property type="entry name" value="P-loop containing nucleotide triphosphate hydrolases"/>
    <property type="match status" value="1"/>
</dbReference>
<evidence type="ECO:0000313" key="10">
    <source>
        <dbReference type="EMBL" id="OGL77771.1"/>
    </source>
</evidence>
<dbReference type="SMART" id="SM00072">
    <property type="entry name" value="GuKc"/>
    <property type="match status" value="1"/>
</dbReference>
<evidence type="ECO:0000256" key="4">
    <source>
        <dbReference type="ARBA" id="ARBA00022679"/>
    </source>
</evidence>
<evidence type="ECO:0000256" key="6">
    <source>
        <dbReference type="ARBA" id="ARBA00022777"/>
    </source>
</evidence>
<evidence type="ECO:0000256" key="8">
    <source>
        <dbReference type="ARBA" id="ARBA00030128"/>
    </source>
</evidence>
<comment type="caution">
    <text evidence="10">The sequence shown here is derived from an EMBL/GenBank/DDBJ whole genome shotgun (WGS) entry which is preliminary data.</text>
</comment>
<dbReference type="STRING" id="1802397.A3J43_01110"/>
<keyword evidence="5" id="KW-0547">Nucleotide-binding</keyword>
<comment type="similarity">
    <text evidence="1">Belongs to the guanylate kinase family.</text>
</comment>
<evidence type="ECO:0000256" key="7">
    <source>
        <dbReference type="ARBA" id="ARBA00022840"/>
    </source>
</evidence>
<protein>
    <recommendedName>
        <fullName evidence="3">Guanylate kinase</fullName>
        <ecNumber evidence="2">2.7.4.8</ecNumber>
    </recommendedName>
    <alternativeName>
        <fullName evidence="8">GMP kinase</fullName>
    </alternativeName>
</protein>
<evidence type="ECO:0000256" key="3">
    <source>
        <dbReference type="ARBA" id="ARBA00016296"/>
    </source>
</evidence>
<evidence type="ECO:0000256" key="1">
    <source>
        <dbReference type="ARBA" id="ARBA00005790"/>
    </source>
</evidence>
<evidence type="ECO:0000259" key="9">
    <source>
        <dbReference type="PROSITE" id="PS50052"/>
    </source>
</evidence>
<dbReference type="EC" id="2.7.4.8" evidence="2"/>
<dbReference type="NCBIfam" id="TIGR03263">
    <property type="entry name" value="guanyl_kin"/>
    <property type="match status" value="1"/>
</dbReference>
<dbReference type="AlphaFoldDB" id="A0A1F7UHM2"/>
<evidence type="ECO:0000313" key="11">
    <source>
        <dbReference type="Proteomes" id="UP000176604"/>
    </source>
</evidence>
<dbReference type="InterPro" id="IPR017665">
    <property type="entry name" value="Guanylate_kinase"/>
</dbReference>
<dbReference type="Proteomes" id="UP000176604">
    <property type="component" value="Unassembled WGS sequence"/>
</dbReference>
<sequence length="185" mass="20963">MGKIIIISGPSQVGKDTIVAELLKMPALNLARVITMTTREKRPEETEGRDHFFVSDEAFDAKITSGALLEWAPVRNRKFGTPRNQVEQALGDGTNVLLKIDVRGAAQVMKHYPNAVRIFIEPESLDAIWRRMVQKGFPEEQLNVRWKEAMEELKAAPEYDYKIVNREGKVTETVEEVAEIIKKVS</sequence>
<name>A0A1F7UHM2_9BACT</name>
<dbReference type="PANTHER" id="PTHR23117:SF13">
    <property type="entry name" value="GUANYLATE KINASE"/>
    <property type="match status" value="1"/>
</dbReference>
<dbReference type="EMBL" id="MGEF01000052">
    <property type="protein sequence ID" value="OGL77771.1"/>
    <property type="molecule type" value="Genomic_DNA"/>
</dbReference>
<dbReference type="GO" id="GO:0005829">
    <property type="term" value="C:cytosol"/>
    <property type="evidence" value="ECO:0007669"/>
    <property type="project" value="TreeGrafter"/>
</dbReference>
<dbReference type="InterPro" id="IPR027417">
    <property type="entry name" value="P-loop_NTPase"/>
</dbReference>
<dbReference type="PROSITE" id="PS50052">
    <property type="entry name" value="GUANYLATE_KINASE_2"/>
    <property type="match status" value="1"/>
</dbReference>
<evidence type="ECO:0000256" key="2">
    <source>
        <dbReference type="ARBA" id="ARBA00012961"/>
    </source>
</evidence>
<feature type="domain" description="Guanylate kinase-like" evidence="9">
    <location>
        <begin position="2"/>
        <end position="182"/>
    </location>
</feature>
<evidence type="ECO:0000256" key="5">
    <source>
        <dbReference type="ARBA" id="ARBA00022741"/>
    </source>
</evidence>
<dbReference type="SUPFAM" id="SSF52540">
    <property type="entry name" value="P-loop containing nucleoside triphosphate hydrolases"/>
    <property type="match status" value="1"/>
</dbReference>
<keyword evidence="4" id="KW-0808">Transferase</keyword>
<gene>
    <name evidence="10" type="ORF">A3J43_01110</name>
</gene>